<organism evidence="2 3">
    <name type="scientific">Sinorhizobium saheli</name>
    <dbReference type="NCBI Taxonomy" id="36856"/>
    <lineage>
        <taxon>Bacteria</taxon>
        <taxon>Pseudomonadati</taxon>
        <taxon>Pseudomonadota</taxon>
        <taxon>Alphaproteobacteria</taxon>
        <taxon>Hyphomicrobiales</taxon>
        <taxon>Rhizobiaceae</taxon>
        <taxon>Sinorhizobium/Ensifer group</taxon>
        <taxon>Sinorhizobium</taxon>
    </lineage>
</organism>
<evidence type="ECO:0000256" key="1">
    <source>
        <dbReference type="SAM" id="Phobius"/>
    </source>
</evidence>
<name>A0A178YRJ3_SINSA</name>
<keyword evidence="1" id="KW-1133">Transmembrane helix</keyword>
<evidence type="ECO:0000313" key="2">
    <source>
        <dbReference type="EMBL" id="OAP50222.1"/>
    </source>
</evidence>
<keyword evidence="1" id="KW-0472">Membrane</keyword>
<proteinExistence type="predicted"/>
<comment type="caution">
    <text evidence="2">The sequence shown here is derived from an EMBL/GenBank/DDBJ whole genome shotgun (WGS) entry which is preliminary data.</text>
</comment>
<reference evidence="2 3" key="1">
    <citation type="submission" date="2015-11" db="EMBL/GenBank/DDBJ databases">
        <title>Ensifer anhuiense sp. nov., an effective nitrogen fixation bacterium with Glycine soja.</title>
        <authorList>
            <person name="Yan H."/>
            <person name="Chen W."/>
        </authorList>
    </citation>
    <scope>NUCLEOTIDE SEQUENCE [LARGE SCALE GENOMIC DNA]</scope>
    <source>
        <strain evidence="2 3">LMG 7837</strain>
    </source>
</reference>
<accession>A0A178YRJ3</accession>
<protein>
    <submittedName>
        <fullName evidence="2">Uncharacterized protein</fullName>
    </submittedName>
</protein>
<gene>
    <name evidence="2" type="ORF">ATB98_12425</name>
</gene>
<sequence length="91" mass="9338">MSAGYAAIQFAAACTSAIVPAEAMSAVRVATANAAKAMFIFIVILPVGDAAVAIFAFSTASVEYANVVCAGRLPASSSVLRDLDDRLRLAR</sequence>
<evidence type="ECO:0000313" key="3">
    <source>
        <dbReference type="Proteomes" id="UP000078507"/>
    </source>
</evidence>
<dbReference type="EMBL" id="LNQB01000042">
    <property type="protein sequence ID" value="OAP50222.1"/>
    <property type="molecule type" value="Genomic_DNA"/>
</dbReference>
<feature type="transmembrane region" description="Helical" evidence="1">
    <location>
        <begin position="35"/>
        <end position="57"/>
    </location>
</feature>
<keyword evidence="3" id="KW-1185">Reference proteome</keyword>
<dbReference type="AlphaFoldDB" id="A0A178YRJ3"/>
<dbReference type="RefSeq" id="WP_066868274.1">
    <property type="nucleotide sequence ID" value="NZ_LNQB01000042.1"/>
</dbReference>
<dbReference type="Proteomes" id="UP000078507">
    <property type="component" value="Unassembled WGS sequence"/>
</dbReference>
<keyword evidence="1" id="KW-0812">Transmembrane</keyword>